<protein>
    <recommendedName>
        <fullName evidence="2">Peptidase S53 domain-containing protein</fullName>
    </recommendedName>
</protein>
<feature type="binding site" evidence="1">
    <location>
        <position position="645"/>
    </location>
    <ligand>
        <name>Ca(2+)</name>
        <dbReference type="ChEBI" id="CHEBI:29108"/>
    </ligand>
</feature>
<dbReference type="PANTHER" id="PTHR14218">
    <property type="entry name" value="PROTEASE S8 TRIPEPTIDYL PEPTIDASE I CLN2"/>
    <property type="match status" value="1"/>
</dbReference>
<dbReference type="RefSeq" id="WP_230553782.1">
    <property type="nucleotide sequence ID" value="NZ_JAJISD010000014.1"/>
</dbReference>
<organism evidence="3 4">
    <name type="scientific">Reyranella aquatilis</name>
    <dbReference type="NCBI Taxonomy" id="2035356"/>
    <lineage>
        <taxon>Bacteria</taxon>
        <taxon>Pseudomonadati</taxon>
        <taxon>Pseudomonadota</taxon>
        <taxon>Alphaproteobacteria</taxon>
        <taxon>Hyphomicrobiales</taxon>
        <taxon>Reyranellaceae</taxon>
        <taxon>Reyranella</taxon>
    </lineage>
</organism>
<evidence type="ECO:0000259" key="2">
    <source>
        <dbReference type="PROSITE" id="PS51695"/>
    </source>
</evidence>
<dbReference type="PROSITE" id="PS51695">
    <property type="entry name" value="SEDOLISIN"/>
    <property type="match status" value="1"/>
</dbReference>
<feature type="active site" description="Charge relay system" evidence="1">
    <location>
        <position position="560"/>
    </location>
</feature>
<dbReference type="SUPFAM" id="SSF52743">
    <property type="entry name" value="Subtilisin-like"/>
    <property type="match status" value="1"/>
</dbReference>
<keyword evidence="1" id="KW-0645">Protease</keyword>
<dbReference type="PANTHER" id="PTHR14218:SF15">
    <property type="entry name" value="TRIPEPTIDYL-PEPTIDASE 1"/>
    <property type="match status" value="1"/>
</dbReference>
<keyword evidence="1" id="KW-0106">Calcium</keyword>
<evidence type="ECO:0000313" key="4">
    <source>
        <dbReference type="Proteomes" id="UP001198862"/>
    </source>
</evidence>
<comment type="cofactor">
    <cofactor evidence="1">
        <name>Ca(2+)</name>
        <dbReference type="ChEBI" id="CHEBI:29108"/>
    </cofactor>
    <text evidence="1">Binds 1 Ca(2+) ion per subunit.</text>
</comment>
<proteinExistence type="predicted"/>
<keyword evidence="1" id="KW-0479">Metal-binding</keyword>
<gene>
    <name evidence="3" type="ORF">LJ725_25585</name>
</gene>
<reference evidence="3 4" key="1">
    <citation type="submission" date="2021-11" db="EMBL/GenBank/DDBJ databases">
        <authorList>
            <person name="Lee D.-H."/>
            <person name="Kim S.-B."/>
        </authorList>
    </citation>
    <scope>NUCLEOTIDE SEQUENCE [LARGE SCALE GENOMIC DNA]</scope>
    <source>
        <strain evidence="3 4">KCTC 52223</strain>
    </source>
</reference>
<dbReference type="EMBL" id="JAJISD010000014">
    <property type="protein sequence ID" value="MCC8432362.1"/>
    <property type="molecule type" value="Genomic_DNA"/>
</dbReference>
<feature type="domain" description="Peptidase S53" evidence="2">
    <location>
        <begin position="206"/>
        <end position="665"/>
    </location>
</feature>
<evidence type="ECO:0000313" key="3">
    <source>
        <dbReference type="EMBL" id="MCC8432362.1"/>
    </source>
</evidence>
<evidence type="ECO:0000256" key="1">
    <source>
        <dbReference type="PROSITE-ProRule" id="PRU01032"/>
    </source>
</evidence>
<keyword evidence="4" id="KW-1185">Reference proteome</keyword>
<dbReference type="Gene3D" id="3.40.50.200">
    <property type="entry name" value="Peptidase S8/S53 domain"/>
    <property type="match status" value="1"/>
</dbReference>
<dbReference type="InterPro" id="IPR036852">
    <property type="entry name" value="Peptidase_S8/S53_dom_sf"/>
</dbReference>
<feature type="active site" description="Charge relay system" evidence="1">
    <location>
        <position position="300"/>
    </location>
</feature>
<feature type="binding site" evidence="1">
    <location>
        <position position="606"/>
    </location>
    <ligand>
        <name>Ca(2+)</name>
        <dbReference type="ChEBI" id="CHEBI:29108"/>
    </ligand>
</feature>
<keyword evidence="1" id="KW-0720">Serine protease</keyword>
<dbReference type="Proteomes" id="UP001198862">
    <property type="component" value="Unassembled WGS sequence"/>
</dbReference>
<dbReference type="InterPro" id="IPR030400">
    <property type="entry name" value="Sedolisin_dom"/>
</dbReference>
<dbReference type="InterPro" id="IPR050819">
    <property type="entry name" value="Tripeptidyl-peptidase_I"/>
</dbReference>
<name>A0ABS8L209_9HYPH</name>
<dbReference type="Pfam" id="PF13448">
    <property type="entry name" value="DUF4114"/>
    <property type="match status" value="1"/>
</dbReference>
<feature type="binding site" evidence="1">
    <location>
        <position position="643"/>
    </location>
    <ligand>
        <name>Ca(2+)</name>
        <dbReference type="ChEBI" id="CHEBI:29108"/>
    </ligand>
</feature>
<keyword evidence="1" id="KW-0378">Hydrolase</keyword>
<dbReference type="InterPro" id="IPR025193">
    <property type="entry name" value="DUF4114"/>
</dbReference>
<feature type="binding site" evidence="1">
    <location>
        <position position="605"/>
    </location>
    <ligand>
        <name>Ca(2+)</name>
        <dbReference type="ChEBI" id="CHEBI:29108"/>
    </ligand>
</feature>
<comment type="caution">
    <text evidence="3">The sequence shown here is derived from an EMBL/GenBank/DDBJ whole genome shotgun (WGS) entry which is preliminary data.</text>
</comment>
<accession>A0ABS8L209</accession>
<sequence length="969" mass="100571">MENAVVIDKSDFMSFVGYRTTSATTAVEAFDITNGGPATTCGINVAIMLHRVEDPTAMLAGDWASRQKALQDPDLWSKYGADHTHYDKVVQDLTDAGFTLIPNGTSSANSYYTSSYENRTIWVQLDSPAQFNTLFGSGPTDQVLQQAGTDGMCYWDVDLTLPSDWRVAGLWFDQLYIPAASDLTTDLAAPLQNGPQSQGNSGNHEDLLPSDVAVLYNFPLAGLNVQTGTIGLMEPGVGSWLSTADAYGSQFQSDLDSYLQRFGIAGTGQVSVQGLLGQNASPNTQQLADLNDSSGERTLDVAIAASVNPNSNIQLFNGSGAVYPNAGATVFTAVQAAIWGGVNGVLPEVTSSSFADPAIPHPDSPYHKAYWELYIDAALKNQTTVSAAGDGGSSGLVDNGLTNVRDTTKAQAYNIVVGGTSLSGQPVAMTDQTLDTYTAGALAGDLSTLWQLIRGGLTILPASGGDLDRFVETVWNQYTVSNADMTISGYASNSSGGGGVDVTQPTPWYQTAYGLSPVTSDSEQASGRGVPDVSLNGGGNMHYLVPNGNFSSIGGAWGTSAAAPMWASLIIQFNYIFQNQGLPNLGFMNDLLYVASVIAPGSFNDVTIGNNNSSFYYNSADGTYTVDGYLVTPTDKGYSAGNGYDYVTGLGTPNGVLLARALTGIAHSQYYFDTTPDLIDAGGSGDWTSGAAQTLLLQTTAAASATVTVDTGTTATDASSGASGTYAWTSLLAQQSLQSDFDGDLLALFDGQSQGTLTQAIVANGDSVSVTFNGAAAVAAQANLSASFGFADFFSDATNSVRLAQAVAVAETAGGADDVNVVVRMRQVAGADLSLMLYKVDDYNGTIGGLAPDQAGYATAAAGRAYAVMGGGTTIAGPGDGNAGQAQITGVDAGDLIAMQLTNVTSGDTFWAFSQANEMVGGEHIAHLWNYGANTWGWEDLAGGGDRDFNDLIVQLDFTSTAGSGLLVA</sequence>
<feature type="active site" description="Charge relay system" evidence="1">
    <location>
        <position position="296"/>
    </location>
</feature>